<proteinExistence type="predicted"/>
<name>A0ABW3K2R2_9BACT</name>
<dbReference type="InterPro" id="IPR032774">
    <property type="entry name" value="WG_beta_rep"/>
</dbReference>
<dbReference type="PANTHER" id="PTHR37841">
    <property type="entry name" value="GLR2918 PROTEIN"/>
    <property type="match status" value="1"/>
</dbReference>
<comment type="caution">
    <text evidence="1">The sequence shown here is derived from an EMBL/GenBank/DDBJ whole genome shotgun (WGS) entry which is preliminary data.</text>
</comment>
<dbReference type="SUPFAM" id="SSF69360">
    <property type="entry name" value="Cell wall binding repeat"/>
    <property type="match status" value="1"/>
</dbReference>
<dbReference type="Pfam" id="PF14903">
    <property type="entry name" value="WG_beta_rep"/>
    <property type="match status" value="9"/>
</dbReference>
<evidence type="ECO:0000313" key="1">
    <source>
        <dbReference type="EMBL" id="MFD1000540.1"/>
    </source>
</evidence>
<sequence length="696" mass="79110">MLITFFSAFGNYIVFTENGKAGLKDSQGKIVIPAQYDALGWSDGKFSVIENVTGYKLNGRWGLINTHNHRVTKNDYDDLVPGDGALLIARKNSPHSLRIVTGCVSLSGKEVIPFEYDGMKLYSLRAIVFSKIGNQYKYGLIDFDNHTILPQQYQNIYPIGNLRFAVENFENKIALFSESGKQITDFVIDKISPFTKNYAVIYQGEQQGVVNREGQIIVAPKYQSIAILEDGKIKIREPHSWEFLDGKNKLIQKHLADSIVPLDKDLLKVTKGDLIELTDQQLKPIASTLFSTISPFTHNKAVVTVNRKAGVINRKGKFIIQPQYDSLILYDKYMLASQRQGQKHQWILLDSIGTRITSKTYEYLWPFNDQYFSVRNKSFAGAINIKGQEVIACVYDSIFQISYDLAVVKFHRQYGIVNTQEEWVVAPRNSKLTILTPDKYIETASPRKSLKQTNGSVIYFTDNPISISPDHILEYLPSGTIWKIDLNGRIADRQVYPNDGIEKIFEESEGLRGILKNGKYGFIDAQGRLRIANRYEGVGLFSEDLAPAKIRGKWGFINRQDQIAIQPVYEEVSLFKNGVAFVRLQQNWGLIDKTGKILLPVRYQQIKLLPSKNFLIQINDQQGLADASGKILILPKYQRLEDVGNGFAIVQRDGKYGVINLQGISTIPLMYDYIQFDPLNQFFIAQKKSLWVDFRN</sequence>
<evidence type="ECO:0000313" key="2">
    <source>
        <dbReference type="Proteomes" id="UP001597112"/>
    </source>
</evidence>
<keyword evidence="2" id="KW-1185">Reference proteome</keyword>
<dbReference type="Proteomes" id="UP001597112">
    <property type="component" value="Unassembled WGS sequence"/>
</dbReference>
<reference evidence="2" key="1">
    <citation type="journal article" date="2019" name="Int. J. Syst. Evol. Microbiol.">
        <title>The Global Catalogue of Microorganisms (GCM) 10K type strain sequencing project: providing services to taxonomists for standard genome sequencing and annotation.</title>
        <authorList>
            <consortium name="The Broad Institute Genomics Platform"/>
            <consortium name="The Broad Institute Genome Sequencing Center for Infectious Disease"/>
            <person name="Wu L."/>
            <person name="Ma J."/>
        </authorList>
    </citation>
    <scope>NUCLEOTIDE SEQUENCE [LARGE SCALE GENOMIC DNA]</scope>
    <source>
        <strain evidence="2">CCUG 58938</strain>
    </source>
</reference>
<gene>
    <name evidence="1" type="ORF">ACFQ21_14540</name>
</gene>
<organism evidence="1 2">
    <name type="scientific">Ohtaekwangia kribbensis</name>
    <dbReference type="NCBI Taxonomy" id="688913"/>
    <lineage>
        <taxon>Bacteria</taxon>
        <taxon>Pseudomonadati</taxon>
        <taxon>Bacteroidota</taxon>
        <taxon>Cytophagia</taxon>
        <taxon>Cytophagales</taxon>
        <taxon>Fulvivirgaceae</taxon>
        <taxon>Ohtaekwangia</taxon>
    </lineage>
</organism>
<dbReference type="PANTHER" id="PTHR37841:SF1">
    <property type="entry name" value="DUF3298 DOMAIN-CONTAINING PROTEIN"/>
    <property type="match status" value="1"/>
</dbReference>
<protein>
    <submittedName>
        <fullName evidence="1">WG repeat-containing protein</fullName>
    </submittedName>
</protein>
<accession>A0ABW3K2R2</accession>
<dbReference type="EMBL" id="JBHTKA010000004">
    <property type="protein sequence ID" value="MFD1000540.1"/>
    <property type="molecule type" value="Genomic_DNA"/>
</dbReference>